<sequence>MNISNYYWYFTGVLTPRFCDDVIAYANSQKEVMGITGGYGDRKLKKEEIKNMQRKRKSDLVWLNDAWIYKELHPYVHEANARAGWNFEWDRSESCQFTKYKHNQYYDWHCDSWDKPYKKEGLEFGKIRKLSMTCQLTDGSEYKGGELEFDFRNYDPHMRDESQHLRKAKEILPKGSIIVFPSFVWHRVKPVTSGTRYSLVVWHLGKPFK</sequence>
<keyword evidence="2" id="KW-0479">Metal-binding</keyword>
<protein>
    <submittedName>
        <fullName evidence="7">2OG-Fe(II) oxygenase superfamily like protein</fullName>
    </submittedName>
</protein>
<reference evidence="7" key="2">
    <citation type="submission" date="2015-03" db="EMBL/GenBank/DDBJ databases">
        <authorList>
            <person name="Chow C.-E.T."/>
            <person name="Winget D.M."/>
            <person name="White R.A.III."/>
            <person name="Hallam S.J."/>
            <person name="Suttle C.A."/>
        </authorList>
    </citation>
    <scope>NUCLEOTIDE SEQUENCE</scope>
    <source>
        <strain evidence="7">Oxic1_11</strain>
    </source>
</reference>
<dbReference type="PANTHER" id="PTHR10869">
    <property type="entry name" value="PROLYL 4-HYDROXYLASE ALPHA SUBUNIT"/>
    <property type="match status" value="1"/>
</dbReference>
<dbReference type="GO" id="GO:0004656">
    <property type="term" value="F:procollagen-proline 4-dioxygenase activity"/>
    <property type="evidence" value="ECO:0007669"/>
    <property type="project" value="TreeGrafter"/>
</dbReference>
<dbReference type="InterPro" id="IPR005123">
    <property type="entry name" value="Oxoglu/Fe-dep_dioxygenase_dom"/>
</dbReference>
<feature type="domain" description="Fe2OG dioxygenase" evidence="6">
    <location>
        <begin position="91"/>
        <end position="205"/>
    </location>
</feature>
<dbReference type="InterPro" id="IPR006620">
    <property type="entry name" value="Pro_4_hyd_alph"/>
</dbReference>
<accession>A0A0F7LBL2</accession>
<dbReference type="Pfam" id="PF13640">
    <property type="entry name" value="2OG-FeII_Oxy_3"/>
    <property type="match status" value="1"/>
</dbReference>
<dbReference type="InterPro" id="IPR044862">
    <property type="entry name" value="Pro_4_hyd_alph_FE2OG_OXY"/>
</dbReference>
<dbReference type="GO" id="GO:0005506">
    <property type="term" value="F:iron ion binding"/>
    <property type="evidence" value="ECO:0007669"/>
    <property type="project" value="InterPro"/>
</dbReference>
<dbReference type="InterPro" id="IPR045054">
    <property type="entry name" value="P4HA-like"/>
</dbReference>
<keyword evidence="3" id="KW-0223">Dioxygenase</keyword>
<evidence type="ECO:0000259" key="6">
    <source>
        <dbReference type="PROSITE" id="PS51471"/>
    </source>
</evidence>
<comment type="cofactor">
    <cofactor evidence="1">
        <name>L-ascorbate</name>
        <dbReference type="ChEBI" id="CHEBI:38290"/>
    </cofactor>
</comment>
<dbReference type="Gene3D" id="2.60.120.620">
    <property type="entry name" value="q2cbj1_9rhob like domain"/>
    <property type="match status" value="1"/>
</dbReference>
<reference evidence="7" key="1">
    <citation type="journal article" date="2015" name="Front. Microbiol.">
        <title>Combining genomic sequencing methods to explore viral diversity and reveal potential virus-host interactions.</title>
        <authorList>
            <person name="Chow C.E."/>
            <person name="Winget D.M."/>
            <person name="White R.A.III."/>
            <person name="Hallam S.J."/>
            <person name="Suttle C.A."/>
        </authorList>
    </citation>
    <scope>NUCLEOTIDE SEQUENCE</scope>
    <source>
        <strain evidence="7">Oxic1_11</strain>
    </source>
</reference>
<keyword evidence="4" id="KW-0560">Oxidoreductase</keyword>
<evidence type="ECO:0000256" key="3">
    <source>
        <dbReference type="ARBA" id="ARBA00022964"/>
    </source>
</evidence>
<dbReference type="GO" id="GO:0031418">
    <property type="term" value="F:L-ascorbic acid binding"/>
    <property type="evidence" value="ECO:0007669"/>
    <property type="project" value="InterPro"/>
</dbReference>
<proteinExistence type="predicted"/>
<dbReference type="EMBL" id="KR029606">
    <property type="protein sequence ID" value="AKH48616.1"/>
    <property type="molecule type" value="Genomic_DNA"/>
</dbReference>
<keyword evidence="5" id="KW-0408">Iron</keyword>
<dbReference type="PANTHER" id="PTHR10869:SF246">
    <property type="entry name" value="TRANSMEMBRANE PROLYL 4-HYDROXYLASE"/>
    <property type="match status" value="1"/>
</dbReference>
<dbReference type="SUPFAM" id="SSF51197">
    <property type="entry name" value="Clavaminate synthase-like"/>
    <property type="match status" value="1"/>
</dbReference>
<organism evidence="7">
    <name type="scientific">uncultured marine virus</name>
    <dbReference type="NCBI Taxonomy" id="186617"/>
    <lineage>
        <taxon>Viruses</taxon>
        <taxon>environmental samples</taxon>
    </lineage>
</organism>
<evidence type="ECO:0000313" key="7">
    <source>
        <dbReference type="EMBL" id="AKH48616.1"/>
    </source>
</evidence>
<evidence type="ECO:0000256" key="2">
    <source>
        <dbReference type="ARBA" id="ARBA00022723"/>
    </source>
</evidence>
<dbReference type="PROSITE" id="PS51471">
    <property type="entry name" value="FE2OG_OXY"/>
    <property type="match status" value="1"/>
</dbReference>
<evidence type="ECO:0000256" key="4">
    <source>
        <dbReference type="ARBA" id="ARBA00023002"/>
    </source>
</evidence>
<evidence type="ECO:0000256" key="1">
    <source>
        <dbReference type="ARBA" id="ARBA00001961"/>
    </source>
</evidence>
<dbReference type="SMART" id="SM00702">
    <property type="entry name" value="P4Hc"/>
    <property type="match status" value="1"/>
</dbReference>
<name>A0A0F7LBL2_9VIRU</name>
<evidence type="ECO:0000256" key="5">
    <source>
        <dbReference type="ARBA" id="ARBA00023004"/>
    </source>
</evidence>